<dbReference type="Proteomes" id="UP000234882">
    <property type="component" value="Chromosome"/>
</dbReference>
<accession>A0A2K9MJA9</accession>
<sequence length="547" mass="60179">MFVDDVADLAVGGVGADGDDVLDRDLEKAGHARQSCARVARAVRRRGVGGGGVGGGSVGGAAIGRGRGRRIGARGCSGVGSGIRRSGIGCAGRTRVSRHVRSRRGAVARTGRRAGVGGARVRSTCRVACRIARVIGRGAVEVRGAGAGQRRCGAGGVHVGRVAALAALVITGDEIQRRRDHFRVQHHDVAAHDVVGRRPARHARGAAARPCGHVGAACRGVGRALVGGRRARGGRIRGGRVRGRRVSRGCVGAGLGRGHAGRKDAGRRGRAKFEPCGHLVFLLQCGGEGWRTGMAPICSSPPRDPGRPIRPRNRGDTHPGTFPARAGSRGRLSQAVRTMFVTKQEDMMPDYGWRDEDRDWRRSNDRYSNDRSSNDRYASGRYGRDDDWSRDDRRGYSARDRDYQMSQGSSYARPMEPGQTRYENRGYGRDYGPYDQGRYGYNQGQGYGSDRGYRDRDDFDYRGDRNYRGGYRGGYGGAYRGERGDYGRRDRDWMDRAGDEVASWMGDDDAEYRREMDRRRDAQRGSYRDDDDYRRGGYGSRRWRDDW</sequence>
<evidence type="ECO:0000313" key="3">
    <source>
        <dbReference type="Proteomes" id="UP000234882"/>
    </source>
</evidence>
<dbReference type="InterPro" id="IPR047800">
    <property type="entry name" value="SWFGD_dom"/>
</dbReference>
<evidence type="ECO:0000313" key="2">
    <source>
        <dbReference type="EMBL" id="AUM75708.1"/>
    </source>
</evidence>
<evidence type="ECO:0008006" key="4">
    <source>
        <dbReference type="Google" id="ProtNLM"/>
    </source>
</evidence>
<dbReference type="EMBL" id="CP025583">
    <property type="protein sequence ID" value="AUM75708.1"/>
    <property type="molecule type" value="Genomic_DNA"/>
</dbReference>
<reference evidence="3" key="1">
    <citation type="submission" date="2017-12" db="EMBL/GenBank/DDBJ databases">
        <title>Genomic analysis of Paracoccus sp. CBA4604.</title>
        <authorList>
            <person name="Roh S.W."/>
            <person name="Kim J.Y."/>
            <person name="Kim J.S."/>
        </authorList>
    </citation>
    <scope>NUCLEOTIDE SEQUENCE [LARGE SCALE GENOMIC DNA]</scope>
    <source>
        <strain evidence="3">CBA4604</strain>
    </source>
</reference>
<dbReference type="KEGG" id="paru:CYR75_12790"/>
<feature type="compositionally biased region" description="Basic and acidic residues" evidence="1">
    <location>
        <begin position="515"/>
        <end position="535"/>
    </location>
</feature>
<protein>
    <recommendedName>
        <fullName evidence="4">SWFGD domain-containing protein</fullName>
    </recommendedName>
</protein>
<feature type="compositionally biased region" description="Basic and acidic residues" evidence="1">
    <location>
        <begin position="382"/>
        <end position="403"/>
    </location>
</feature>
<feature type="compositionally biased region" description="Basic and acidic residues" evidence="1">
    <location>
        <begin position="352"/>
        <end position="374"/>
    </location>
</feature>
<proteinExistence type="predicted"/>
<feature type="region of interest" description="Disordered" evidence="1">
    <location>
        <begin position="296"/>
        <end position="332"/>
    </location>
</feature>
<dbReference type="NCBIfam" id="NF033157">
    <property type="entry name" value="SWFGD_domain"/>
    <property type="match status" value="1"/>
</dbReference>
<organism evidence="2 3">
    <name type="scientific">Paracoccus jeotgali</name>
    <dbReference type="NCBI Taxonomy" id="2065379"/>
    <lineage>
        <taxon>Bacteria</taxon>
        <taxon>Pseudomonadati</taxon>
        <taxon>Pseudomonadota</taxon>
        <taxon>Alphaproteobacteria</taxon>
        <taxon>Rhodobacterales</taxon>
        <taxon>Paracoccaceae</taxon>
        <taxon>Paracoccus</taxon>
    </lineage>
</organism>
<name>A0A2K9MJA9_9RHOB</name>
<feature type="region of interest" description="Disordered" evidence="1">
    <location>
        <begin position="515"/>
        <end position="547"/>
    </location>
</feature>
<evidence type="ECO:0000256" key="1">
    <source>
        <dbReference type="SAM" id="MobiDB-lite"/>
    </source>
</evidence>
<keyword evidence="3" id="KW-1185">Reference proteome</keyword>
<dbReference type="AlphaFoldDB" id="A0A2K9MJA9"/>
<feature type="region of interest" description="Disordered" evidence="1">
    <location>
        <begin position="351"/>
        <end position="454"/>
    </location>
</feature>
<gene>
    <name evidence="2" type="ORF">CYR75_12790</name>
</gene>